<dbReference type="EMBL" id="JPMI01000280">
    <property type="protein sequence ID" value="KFA88619.1"/>
    <property type="molecule type" value="Genomic_DNA"/>
</dbReference>
<dbReference type="AlphaFoldDB" id="A0A084SJI4"/>
<evidence type="ECO:0000313" key="3">
    <source>
        <dbReference type="Proteomes" id="UP000028547"/>
    </source>
</evidence>
<dbReference type="Proteomes" id="UP000028547">
    <property type="component" value="Unassembled WGS sequence"/>
</dbReference>
<comment type="caution">
    <text evidence="2">The sequence shown here is derived from an EMBL/GenBank/DDBJ whole genome shotgun (WGS) entry which is preliminary data.</text>
</comment>
<accession>A0A084SJI4</accession>
<reference evidence="2 3" key="1">
    <citation type="submission" date="2014-07" db="EMBL/GenBank/DDBJ databases">
        <title>Draft Genome Sequence of Gephyronic Acid Producer, Cystobacter violaceus Strain Cb vi76.</title>
        <authorList>
            <person name="Stevens D.C."/>
            <person name="Young J."/>
            <person name="Carmichael R."/>
            <person name="Tan J."/>
            <person name="Taylor R.E."/>
        </authorList>
    </citation>
    <scope>NUCLEOTIDE SEQUENCE [LARGE SCALE GENOMIC DNA]</scope>
    <source>
        <strain evidence="2 3">Cb vi76</strain>
    </source>
</reference>
<organism evidence="2 3">
    <name type="scientific">Archangium violaceum Cb vi76</name>
    <dbReference type="NCBI Taxonomy" id="1406225"/>
    <lineage>
        <taxon>Bacteria</taxon>
        <taxon>Pseudomonadati</taxon>
        <taxon>Myxococcota</taxon>
        <taxon>Myxococcia</taxon>
        <taxon>Myxococcales</taxon>
        <taxon>Cystobacterineae</taxon>
        <taxon>Archangiaceae</taxon>
        <taxon>Archangium</taxon>
    </lineage>
</organism>
<evidence type="ECO:0000313" key="2">
    <source>
        <dbReference type="EMBL" id="KFA88619.1"/>
    </source>
</evidence>
<name>A0A084SJI4_9BACT</name>
<feature type="region of interest" description="Disordered" evidence="1">
    <location>
        <begin position="1"/>
        <end position="37"/>
    </location>
</feature>
<sequence length="105" mass="12002">MAFDKKGMPSRRSRGQALAAGRKKSLDAKKAGKSKEDQGKAFNKAFFSKLPYIQLDVVVRDAEGNIEHIYDFKFNCDSPPKMPNKQFMKYKKTMKKTPQVIGARW</sequence>
<feature type="compositionally biased region" description="Basic and acidic residues" evidence="1">
    <location>
        <begin position="24"/>
        <end position="37"/>
    </location>
</feature>
<protein>
    <submittedName>
        <fullName evidence="2">Uncharacterized protein</fullName>
    </submittedName>
</protein>
<evidence type="ECO:0000256" key="1">
    <source>
        <dbReference type="SAM" id="MobiDB-lite"/>
    </source>
</evidence>
<gene>
    <name evidence="2" type="ORF">Q664_40050</name>
</gene>
<proteinExistence type="predicted"/>